<feature type="domain" description="Choice-of-anchor A" evidence="1">
    <location>
        <begin position="38"/>
        <end position="311"/>
    </location>
</feature>
<sequence length="354" mass="36166">MHRKQKEAATARSARVWIAGLTGLALAQGAAAAPLIDLGVAAQYSAFIFGDVKAANDVEGRLAVGGSLTANGLSVGYRAPAGSTGPALVVGGDVKFTNGRIYSSAPGSVKDSSAGEGNLVPWDPALAHYGNSYGVFGGQNKGSSSYLDLRAEPKISGVVDFKAAQNQLTALSGSLATLASTGTVAQPWSDISLSGSGKAGAVEVFDILLGSKNKLGGSWVMPSLTLSNVAADAWVVINILNEGDVQLTGGFSGFKPVQEAQGKVLFNLAKANRVKLGWVDGSVLAPKAELYGQGHVEGTVIGASISQAFEIGWEPFTPTPKPQDGHQVPEPQAGWLAALAAAAAALVARRRSKT</sequence>
<dbReference type="Pfam" id="PF20597">
    <property type="entry name" value="pAdhesive_15"/>
    <property type="match status" value="1"/>
</dbReference>
<evidence type="ECO:0000313" key="3">
    <source>
        <dbReference type="Proteomes" id="UP001462640"/>
    </source>
</evidence>
<protein>
    <submittedName>
        <fullName evidence="2">Choice-of-anchor A family protein</fullName>
    </submittedName>
</protein>
<accession>A0ABV0GAK3</accession>
<evidence type="ECO:0000259" key="1">
    <source>
        <dbReference type="Pfam" id="PF20597"/>
    </source>
</evidence>
<keyword evidence="3" id="KW-1185">Reference proteome</keyword>
<evidence type="ECO:0000313" key="2">
    <source>
        <dbReference type="EMBL" id="MEO3712096.1"/>
    </source>
</evidence>
<comment type="caution">
    <text evidence="2">The sequence shown here is derived from an EMBL/GenBank/DDBJ whole genome shotgun (WGS) entry which is preliminary data.</text>
</comment>
<gene>
    <name evidence="2" type="ORF">ABDJ40_04860</name>
</gene>
<proteinExistence type="predicted"/>
<organism evidence="2 3">
    <name type="scientific">Roseateles flavus</name>
    <dbReference type="NCBI Taxonomy" id="3149041"/>
    <lineage>
        <taxon>Bacteria</taxon>
        <taxon>Pseudomonadati</taxon>
        <taxon>Pseudomonadota</taxon>
        <taxon>Betaproteobacteria</taxon>
        <taxon>Burkholderiales</taxon>
        <taxon>Sphaerotilaceae</taxon>
        <taxon>Roseateles</taxon>
    </lineage>
</organism>
<name>A0ABV0GAK3_9BURK</name>
<dbReference type="InterPro" id="IPR026588">
    <property type="entry name" value="Choice_anch_A"/>
</dbReference>
<dbReference type="Proteomes" id="UP001462640">
    <property type="component" value="Unassembled WGS sequence"/>
</dbReference>
<dbReference type="NCBIfam" id="TIGR04215">
    <property type="entry name" value="choice_anch_A"/>
    <property type="match status" value="1"/>
</dbReference>
<dbReference type="EMBL" id="JBDPZC010000001">
    <property type="protein sequence ID" value="MEO3712096.1"/>
    <property type="molecule type" value="Genomic_DNA"/>
</dbReference>
<dbReference type="RefSeq" id="WP_347606775.1">
    <property type="nucleotide sequence ID" value="NZ_JBDPZC010000001.1"/>
</dbReference>
<reference evidence="2 3" key="1">
    <citation type="submission" date="2024-05" db="EMBL/GenBank/DDBJ databases">
        <title>Roseateles sp. 2.12 16S ribosomal RNA gene Genome sequencing and assembly.</title>
        <authorList>
            <person name="Woo H."/>
        </authorList>
    </citation>
    <scope>NUCLEOTIDE SEQUENCE [LARGE SCALE GENOMIC DNA]</scope>
    <source>
        <strain evidence="2 3">2.12</strain>
    </source>
</reference>